<proteinExistence type="predicted"/>
<feature type="compositionally biased region" description="Low complexity" evidence="1">
    <location>
        <begin position="253"/>
        <end position="263"/>
    </location>
</feature>
<dbReference type="EMBL" id="BOPF01000005">
    <property type="protein sequence ID" value="GIJ44918.1"/>
    <property type="molecule type" value="Genomic_DNA"/>
</dbReference>
<accession>A0A8J3YJB3</accession>
<feature type="compositionally biased region" description="Polar residues" evidence="1">
    <location>
        <begin position="264"/>
        <end position="274"/>
    </location>
</feature>
<comment type="caution">
    <text evidence="4">The sequence shown here is derived from an EMBL/GenBank/DDBJ whole genome shotgun (WGS) entry which is preliminary data.</text>
</comment>
<organism evidence="4 5">
    <name type="scientific">Virgisporangium aliadipatigenens</name>
    <dbReference type="NCBI Taxonomy" id="741659"/>
    <lineage>
        <taxon>Bacteria</taxon>
        <taxon>Bacillati</taxon>
        <taxon>Actinomycetota</taxon>
        <taxon>Actinomycetes</taxon>
        <taxon>Micromonosporales</taxon>
        <taxon>Micromonosporaceae</taxon>
        <taxon>Virgisporangium</taxon>
    </lineage>
</organism>
<feature type="compositionally biased region" description="Low complexity" evidence="1">
    <location>
        <begin position="132"/>
        <end position="146"/>
    </location>
</feature>
<feature type="region of interest" description="Disordered" evidence="1">
    <location>
        <begin position="1"/>
        <end position="78"/>
    </location>
</feature>
<evidence type="ECO:0000259" key="3">
    <source>
        <dbReference type="PROSITE" id="PS51178"/>
    </source>
</evidence>
<evidence type="ECO:0000256" key="2">
    <source>
        <dbReference type="SAM" id="Phobius"/>
    </source>
</evidence>
<dbReference type="Pfam" id="PF03793">
    <property type="entry name" value="PASTA"/>
    <property type="match status" value="2"/>
</dbReference>
<reference evidence="4" key="1">
    <citation type="submission" date="2021-01" db="EMBL/GenBank/DDBJ databases">
        <title>Whole genome shotgun sequence of Virgisporangium aliadipatigenens NBRC 105644.</title>
        <authorList>
            <person name="Komaki H."/>
            <person name="Tamura T."/>
        </authorList>
    </citation>
    <scope>NUCLEOTIDE SEQUENCE</scope>
    <source>
        <strain evidence="4">NBRC 105644</strain>
    </source>
</reference>
<dbReference type="PROSITE" id="PS51178">
    <property type="entry name" value="PASTA"/>
    <property type="match status" value="2"/>
</dbReference>
<feature type="region of interest" description="Disordered" evidence="1">
    <location>
        <begin position="132"/>
        <end position="152"/>
    </location>
</feature>
<dbReference type="AlphaFoldDB" id="A0A8J3YJB3"/>
<keyword evidence="2" id="KW-1133">Transmembrane helix</keyword>
<evidence type="ECO:0000256" key="1">
    <source>
        <dbReference type="SAM" id="MobiDB-lite"/>
    </source>
</evidence>
<gene>
    <name evidence="4" type="ORF">Val02_18040</name>
</gene>
<sequence length="308" mass="30397">MVGIDVRPGDTIPHPSGSSGTFAQVCTIEGEDGSPTDTRHRWHSSPTLAVPPWNAKDTTVSDPTDGHDLLTEHADDDRPGTALRRNVIIAAVVLACLGAMVGTAFGLAGGGTPGDNDAAGPSVAPTVTVTVSAEPSAAASESPSTTDGGGECTANCGGNQTSYKSVPHVVGLDESGAKSKVSNAGLNPKVTYVCDDGGGEPGKVTAQDPSSGTSLAAGKTVTLSVRGLKVPNVVGQPKDYAVSLISEAGFGASSSNKPTSSVSPGTVTAQNPSAGSCVKHGSTVTITVATAPTSTASPAAQGNEHSNG</sequence>
<keyword evidence="2" id="KW-0472">Membrane</keyword>
<evidence type="ECO:0000313" key="5">
    <source>
        <dbReference type="Proteomes" id="UP000619260"/>
    </source>
</evidence>
<dbReference type="Proteomes" id="UP000619260">
    <property type="component" value="Unassembled WGS sequence"/>
</dbReference>
<feature type="compositionally biased region" description="Basic and acidic residues" evidence="1">
    <location>
        <begin position="64"/>
        <end position="78"/>
    </location>
</feature>
<feature type="domain" description="PASTA" evidence="3">
    <location>
        <begin position="160"/>
        <end position="223"/>
    </location>
</feature>
<evidence type="ECO:0000313" key="4">
    <source>
        <dbReference type="EMBL" id="GIJ44918.1"/>
    </source>
</evidence>
<keyword evidence="5" id="KW-1185">Reference proteome</keyword>
<dbReference type="Gene3D" id="3.30.10.20">
    <property type="match status" value="2"/>
</dbReference>
<protein>
    <recommendedName>
        <fullName evidence="3">PASTA domain-containing protein</fullName>
    </recommendedName>
</protein>
<dbReference type="SMART" id="SM00740">
    <property type="entry name" value="PASTA"/>
    <property type="match status" value="2"/>
</dbReference>
<feature type="domain" description="PASTA" evidence="3">
    <location>
        <begin position="224"/>
        <end position="290"/>
    </location>
</feature>
<name>A0A8J3YJB3_9ACTN</name>
<feature type="region of interest" description="Disordered" evidence="1">
    <location>
        <begin position="251"/>
        <end position="278"/>
    </location>
</feature>
<keyword evidence="2" id="KW-0812">Transmembrane</keyword>
<feature type="transmembrane region" description="Helical" evidence="2">
    <location>
        <begin position="87"/>
        <end position="108"/>
    </location>
</feature>
<dbReference type="InterPro" id="IPR005543">
    <property type="entry name" value="PASTA_dom"/>
</dbReference>
<dbReference type="CDD" id="cd06577">
    <property type="entry name" value="PASTA_pknB"/>
    <property type="match status" value="2"/>
</dbReference>